<dbReference type="CDD" id="cd06464">
    <property type="entry name" value="ACD_sHsps-like"/>
    <property type="match status" value="1"/>
</dbReference>
<sequence>MASKGMVCNASTAPLVSSRSFSKLVGLRPCSVAFPVPKKPSLGSRLVVKAQQAGGAENKEGGHQVDVQLQKSNNSNRNQSAAVERRPRRLAVDISPFGLNDSFSPMRSMRQILDTMDRLFEDTLTMPGRIGEMRSPWDVMEDDNEYKMRFDMPGLDKEDVKVSVEDKMLVIKGEHKKEEGGNDTWGKRSYSSYDTRLQLPDNCEMDQIKAELKNGVLNISIPKATVERKVVDVQIQ</sequence>
<reference evidence="6" key="2">
    <citation type="submission" date="2025-08" db="UniProtKB">
        <authorList>
            <consortium name="RefSeq"/>
        </authorList>
    </citation>
    <scope>IDENTIFICATION</scope>
    <source>
        <tissue evidence="6">Leaf</tissue>
    </source>
</reference>
<evidence type="ECO:0000256" key="1">
    <source>
        <dbReference type="ARBA" id="ARBA00023016"/>
    </source>
</evidence>
<evidence type="ECO:0000259" key="4">
    <source>
        <dbReference type="PROSITE" id="PS01031"/>
    </source>
</evidence>
<dbReference type="PANTHER" id="PTHR46733">
    <property type="entry name" value="26.5 KDA HEAT SHOCK PROTEIN, MITOCHONDRIAL"/>
    <property type="match status" value="1"/>
</dbReference>
<dbReference type="SUPFAM" id="SSF49764">
    <property type="entry name" value="HSP20-like chaperones"/>
    <property type="match status" value="1"/>
</dbReference>
<dbReference type="GeneID" id="110796551"/>
<name>A0A9R0K3N9_SPIOL</name>
<dbReference type="Proteomes" id="UP000813463">
    <property type="component" value="Chromosome 3"/>
</dbReference>
<dbReference type="InterPro" id="IPR002068">
    <property type="entry name" value="A-crystallin/Hsp20_dom"/>
</dbReference>
<dbReference type="InterPro" id="IPR008978">
    <property type="entry name" value="HSP20-like_chaperone"/>
</dbReference>
<dbReference type="PANTHER" id="PTHR46733:SF4">
    <property type="entry name" value="HEAT SHOCK PROTEIN 21, CHLOROPLASTIC"/>
    <property type="match status" value="1"/>
</dbReference>
<dbReference type="RefSeq" id="XP_021857306.2">
    <property type="nucleotide sequence ID" value="XM_022001614.2"/>
</dbReference>
<dbReference type="GO" id="GO:0009408">
    <property type="term" value="P:response to heat"/>
    <property type="evidence" value="ECO:0007669"/>
    <property type="project" value="InterPro"/>
</dbReference>
<reference evidence="5" key="1">
    <citation type="journal article" date="2021" name="Nat. Commun.">
        <title>Genomic analyses provide insights into spinach domestication and the genetic basis of agronomic traits.</title>
        <authorList>
            <person name="Cai X."/>
            <person name="Sun X."/>
            <person name="Xu C."/>
            <person name="Sun H."/>
            <person name="Wang X."/>
            <person name="Ge C."/>
            <person name="Zhang Z."/>
            <person name="Wang Q."/>
            <person name="Fei Z."/>
            <person name="Jiao C."/>
            <person name="Wang Q."/>
        </authorList>
    </citation>
    <scope>NUCLEOTIDE SEQUENCE [LARGE SCALE GENOMIC DNA]</scope>
    <source>
        <strain evidence="5">cv. Varoflay</strain>
    </source>
</reference>
<evidence type="ECO:0000256" key="2">
    <source>
        <dbReference type="PROSITE-ProRule" id="PRU00285"/>
    </source>
</evidence>
<dbReference type="AlphaFoldDB" id="A0A9R0K3N9"/>
<proteinExistence type="inferred from homology"/>
<evidence type="ECO:0000256" key="3">
    <source>
        <dbReference type="RuleBase" id="RU003616"/>
    </source>
</evidence>
<protein>
    <submittedName>
        <fullName evidence="6">Small heat shock protein, chloroplastic</fullName>
    </submittedName>
</protein>
<dbReference type="Pfam" id="PF00011">
    <property type="entry name" value="HSP20"/>
    <property type="match status" value="1"/>
</dbReference>
<organism evidence="5 6">
    <name type="scientific">Spinacia oleracea</name>
    <name type="common">Spinach</name>
    <dbReference type="NCBI Taxonomy" id="3562"/>
    <lineage>
        <taxon>Eukaryota</taxon>
        <taxon>Viridiplantae</taxon>
        <taxon>Streptophyta</taxon>
        <taxon>Embryophyta</taxon>
        <taxon>Tracheophyta</taxon>
        <taxon>Spermatophyta</taxon>
        <taxon>Magnoliopsida</taxon>
        <taxon>eudicotyledons</taxon>
        <taxon>Gunneridae</taxon>
        <taxon>Pentapetalae</taxon>
        <taxon>Caryophyllales</taxon>
        <taxon>Chenopodiaceae</taxon>
        <taxon>Chenopodioideae</taxon>
        <taxon>Anserineae</taxon>
        <taxon>Spinacia</taxon>
    </lineage>
</organism>
<dbReference type="KEGG" id="soe:110796551"/>
<gene>
    <name evidence="6" type="primary">LOC110796551</name>
</gene>
<evidence type="ECO:0000313" key="5">
    <source>
        <dbReference type="Proteomes" id="UP000813463"/>
    </source>
</evidence>
<dbReference type="InterPro" id="IPR044587">
    <property type="entry name" value="HSP21-like"/>
</dbReference>
<dbReference type="Gene3D" id="2.60.40.790">
    <property type="match status" value="1"/>
</dbReference>
<keyword evidence="1 6" id="KW-0346">Stress response</keyword>
<comment type="similarity">
    <text evidence="2 3">Belongs to the small heat shock protein (HSP20) family.</text>
</comment>
<feature type="domain" description="SHSP" evidence="4">
    <location>
        <begin position="128"/>
        <end position="236"/>
    </location>
</feature>
<accession>A0A9R0K3N9</accession>
<dbReference type="PROSITE" id="PS01031">
    <property type="entry name" value="SHSP"/>
    <property type="match status" value="1"/>
</dbReference>
<evidence type="ECO:0000313" key="6">
    <source>
        <dbReference type="RefSeq" id="XP_021857306.2"/>
    </source>
</evidence>
<keyword evidence="5" id="KW-1185">Reference proteome</keyword>